<gene>
    <name evidence="3" type="ORF">A2V71_00450</name>
</gene>
<dbReference type="AlphaFoldDB" id="A0A1F5DQD2"/>
<evidence type="ECO:0000256" key="1">
    <source>
        <dbReference type="ARBA" id="ARBA00022679"/>
    </source>
</evidence>
<feature type="domain" description="Glycosyl transferase family 1" evidence="2">
    <location>
        <begin position="169"/>
        <end position="337"/>
    </location>
</feature>
<proteinExistence type="predicted"/>
<evidence type="ECO:0000259" key="2">
    <source>
        <dbReference type="Pfam" id="PF00534"/>
    </source>
</evidence>
<dbReference type="Pfam" id="PF00534">
    <property type="entry name" value="Glycos_transf_1"/>
    <property type="match status" value="1"/>
</dbReference>
<evidence type="ECO:0000313" key="3">
    <source>
        <dbReference type="EMBL" id="OGD57295.1"/>
    </source>
</evidence>
<dbReference type="PANTHER" id="PTHR46401">
    <property type="entry name" value="GLYCOSYLTRANSFERASE WBBK-RELATED"/>
    <property type="match status" value="1"/>
</dbReference>
<protein>
    <recommendedName>
        <fullName evidence="2">Glycosyl transferase family 1 domain-containing protein</fullName>
    </recommendedName>
</protein>
<accession>A0A1F5DQD2</accession>
<dbReference type="Proteomes" id="UP000178764">
    <property type="component" value="Unassembled WGS sequence"/>
</dbReference>
<name>A0A1F5DQD2_9BACT</name>
<organism evidence="3 4">
    <name type="scientific">Candidatus Berkelbacteria bacterium RBG_13_40_8</name>
    <dbReference type="NCBI Taxonomy" id="1797467"/>
    <lineage>
        <taxon>Bacteria</taxon>
        <taxon>Candidatus Berkelbacteria</taxon>
    </lineage>
</organism>
<dbReference type="SUPFAM" id="SSF53756">
    <property type="entry name" value="UDP-Glycosyltransferase/glycogen phosphorylase"/>
    <property type="match status" value="1"/>
</dbReference>
<dbReference type="GO" id="GO:0009103">
    <property type="term" value="P:lipopolysaccharide biosynthetic process"/>
    <property type="evidence" value="ECO:0007669"/>
    <property type="project" value="TreeGrafter"/>
</dbReference>
<evidence type="ECO:0000313" key="4">
    <source>
        <dbReference type="Proteomes" id="UP000178764"/>
    </source>
</evidence>
<dbReference type="EMBL" id="MEZT01000003">
    <property type="protein sequence ID" value="OGD57295.1"/>
    <property type="molecule type" value="Genomic_DNA"/>
</dbReference>
<dbReference type="CDD" id="cd03809">
    <property type="entry name" value="GT4_MtfB-like"/>
    <property type="match status" value="1"/>
</dbReference>
<sequence length="361" mass="41350">MTIGIDTSRVTKPHLTGTEYYSIEIIKAMASLDETDDFLLYAQKDPSKHLGELPPNFKTKVMPFPRLWSQFRLSWEMLFKKPDVLFVPSHLVPLIHPKNTVVTLHDLGFKHFPDLYPPKELLYHNWGMNFSAKHAKKIITPSEFTKKDLIQTYTLNPDKITAIWHGIDQDFFRPDPNIKKKKTIFFIGRLEEKKNIIGMIRAYETLRKEQAIKHQLILAGSPGYGYENIERVIEKLPQEIRHDIILPGYISQKEYLKFLQEADIFLFCTFFEGFGLPVIEAMSTGVPVVASNATSIPEITANAAVLCDPQNPLQIAAALSKIINRDRLKKSLILKGRVRAKIFTWEKAAQKTLEVLIDSCS</sequence>
<reference evidence="3 4" key="1">
    <citation type="journal article" date="2016" name="Nat. Commun.">
        <title>Thousands of microbial genomes shed light on interconnected biogeochemical processes in an aquifer system.</title>
        <authorList>
            <person name="Anantharaman K."/>
            <person name="Brown C.T."/>
            <person name="Hug L.A."/>
            <person name="Sharon I."/>
            <person name="Castelle C.J."/>
            <person name="Probst A.J."/>
            <person name="Thomas B.C."/>
            <person name="Singh A."/>
            <person name="Wilkins M.J."/>
            <person name="Karaoz U."/>
            <person name="Brodie E.L."/>
            <person name="Williams K.H."/>
            <person name="Hubbard S.S."/>
            <person name="Banfield J.F."/>
        </authorList>
    </citation>
    <scope>NUCLEOTIDE SEQUENCE [LARGE SCALE GENOMIC DNA]</scope>
</reference>
<comment type="caution">
    <text evidence="3">The sequence shown here is derived from an EMBL/GenBank/DDBJ whole genome shotgun (WGS) entry which is preliminary data.</text>
</comment>
<dbReference type="GO" id="GO:0016757">
    <property type="term" value="F:glycosyltransferase activity"/>
    <property type="evidence" value="ECO:0007669"/>
    <property type="project" value="InterPro"/>
</dbReference>
<dbReference type="PANTHER" id="PTHR46401:SF2">
    <property type="entry name" value="GLYCOSYLTRANSFERASE WBBK-RELATED"/>
    <property type="match status" value="1"/>
</dbReference>
<dbReference type="InterPro" id="IPR001296">
    <property type="entry name" value="Glyco_trans_1"/>
</dbReference>
<dbReference type="Gene3D" id="3.40.50.2000">
    <property type="entry name" value="Glycogen Phosphorylase B"/>
    <property type="match status" value="2"/>
</dbReference>
<keyword evidence="1" id="KW-0808">Transferase</keyword>